<proteinExistence type="predicted"/>
<dbReference type="Proteomes" id="UP001596364">
    <property type="component" value="Unassembled WGS sequence"/>
</dbReference>
<organism evidence="2 3">
    <name type="scientific">Pseudobowmanella zhangzhouensis</name>
    <dbReference type="NCBI Taxonomy" id="1537679"/>
    <lineage>
        <taxon>Bacteria</taxon>
        <taxon>Pseudomonadati</taxon>
        <taxon>Pseudomonadota</taxon>
        <taxon>Gammaproteobacteria</taxon>
        <taxon>Alteromonadales</taxon>
        <taxon>Alteromonadaceae</taxon>
    </lineage>
</organism>
<dbReference type="InterPro" id="IPR029058">
    <property type="entry name" value="AB_hydrolase_fold"/>
</dbReference>
<keyword evidence="3" id="KW-1185">Reference proteome</keyword>
<protein>
    <submittedName>
        <fullName evidence="2">Dienelactone hydrolase family protein</fullName>
        <ecNumber evidence="2">3.1.-.-</ecNumber>
    </submittedName>
</protein>
<dbReference type="GO" id="GO:0016787">
    <property type="term" value="F:hydrolase activity"/>
    <property type="evidence" value="ECO:0007669"/>
    <property type="project" value="UniProtKB-KW"/>
</dbReference>
<sequence>MCDKDSEQDIQAYLSSSSRLNRRDFNKLLALGTLAAGFPQFASAADVVESNVFVATPDGTADCYFVRPASGKHPSVLMWPDIKGLRPAFKAMAKRLASAGYAVLVLNPFYRDVKGLALPAGVEFPSEEAWKILRGYRAKLTPDAVVRDARACFAYLDKQPEVSKKRGAAAMGYCMSGSFVMRAAAAMPERIKAIASFHGGGLATSEPDSPHLTIPQSTAAVLHAIAENDDKKDPQMKQLLREAYSRAKLPAEIEVYAGTLHGWCPPDSKAYNDVQAEKAWSRTFALFDKALNQHSK</sequence>
<gene>
    <name evidence="2" type="ORF">ACFP85_03525</name>
</gene>
<evidence type="ECO:0000259" key="1">
    <source>
        <dbReference type="Pfam" id="PF01738"/>
    </source>
</evidence>
<accession>A0ABW1XHF6</accession>
<dbReference type="SUPFAM" id="SSF53474">
    <property type="entry name" value="alpha/beta-Hydrolases"/>
    <property type="match status" value="1"/>
</dbReference>
<comment type="caution">
    <text evidence="2">The sequence shown here is derived from an EMBL/GenBank/DDBJ whole genome shotgun (WGS) entry which is preliminary data.</text>
</comment>
<evidence type="ECO:0000313" key="2">
    <source>
        <dbReference type="EMBL" id="MFC6439221.1"/>
    </source>
</evidence>
<reference evidence="3" key="1">
    <citation type="journal article" date="2019" name="Int. J. Syst. Evol. Microbiol.">
        <title>The Global Catalogue of Microorganisms (GCM) 10K type strain sequencing project: providing services to taxonomists for standard genome sequencing and annotation.</title>
        <authorList>
            <consortium name="The Broad Institute Genomics Platform"/>
            <consortium name="The Broad Institute Genome Sequencing Center for Infectious Disease"/>
            <person name="Wu L."/>
            <person name="Ma J."/>
        </authorList>
    </citation>
    <scope>NUCLEOTIDE SEQUENCE [LARGE SCALE GENOMIC DNA]</scope>
    <source>
        <strain evidence="3">CGMCC 1.16031</strain>
    </source>
</reference>
<dbReference type="PROSITE" id="PS51318">
    <property type="entry name" value="TAT"/>
    <property type="match status" value="1"/>
</dbReference>
<evidence type="ECO:0000313" key="3">
    <source>
        <dbReference type="Proteomes" id="UP001596364"/>
    </source>
</evidence>
<dbReference type="RefSeq" id="WP_131257501.1">
    <property type="nucleotide sequence ID" value="NZ_JBHSUS010000001.1"/>
</dbReference>
<dbReference type="PANTHER" id="PTHR46623">
    <property type="entry name" value="CARBOXYMETHYLENEBUTENOLIDASE-RELATED"/>
    <property type="match status" value="1"/>
</dbReference>
<dbReference type="InterPro" id="IPR051049">
    <property type="entry name" value="Dienelactone_hydrolase-like"/>
</dbReference>
<feature type="domain" description="Dienelactone hydrolase" evidence="1">
    <location>
        <begin position="62"/>
        <end position="290"/>
    </location>
</feature>
<keyword evidence="2" id="KW-0378">Hydrolase</keyword>
<name>A0ABW1XHF6_9ALTE</name>
<dbReference type="Gene3D" id="3.40.50.1820">
    <property type="entry name" value="alpha/beta hydrolase"/>
    <property type="match status" value="1"/>
</dbReference>
<dbReference type="InterPro" id="IPR006311">
    <property type="entry name" value="TAT_signal"/>
</dbReference>
<dbReference type="EC" id="3.1.-.-" evidence="2"/>
<dbReference type="PANTHER" id="PTHR46623:SF10">
    <property type="entry name" value="CARBOXYMETHYLENEBUTENOLIDASE HOMOLOG"/>
    <property type="match status" value="1"/>
</dbReference>
<dbReference type="InterPro" id="IPR002925">
    <property type="entry name" value="Dienelactn_hydro"/>
</dbReference>
<dbReference type="Pfam" id="PF01738">
    <property type="entry name" value="DLH"/>
    <property type="match status" value="1"/>
</dbReference>
<dbReference type="EMBL" id="JBHSUS010000001">
    <property type="protein sequence ID" value="MFC6439221.1"/>
    <property type="molecule type" value="Genomic_DNA"/>
</dbReference>